<evidence type="ECO:0000313" key="2">
    <source>
        <dbReference type="EMBL" id="EOA18354.1"/>
    </source>
</evidence>
<dbReference type="Pfam" id="PF00646">
    <property type="entry name" value="F-box"/>
    <property type="match status" value="1"/>
</dbReference>
<protein>
    <recommendedName>
        <fullName evidence="1">F-box domain-containing protein</fullName>
    </recommendedName>
</protein>
<name>R0GNA5_9BRAS</name>
<reference evidence="3" key="1">
    <citation type="journal article" date="2013" name="Nat. Genet.">
        <title>The Capsella rubella genome and the genomic consequences of rapid mating system evolution.</title>
        <authorList>
            <person name="Slotte T."/>
            <person name="Hazzouri K.M."/>
            <person name="Agren J.A."/>
            <person name="Koenig D."/>
            <person name="Maumus F."/>
            <person name="Guo Y.L."/>
            <person name="Steige K."/>
            <person name="Platts A.E."/>
            <person name="Escobar J.S."/>
            <person name="Newman L.K."/>
            <person name="Wang W."/>
            <person name="Mandakova T."/>
            <person name="Vello E."/>
            <person name="Smith L.M."/>
            <person name="Henz S.R."/>
            <person name="Steffen J."/>
            <person name="Takuno S."/>
            <person name="Brandvain Y."/>
            <person name="Coop G."/>
            <person name="Andolfatto P."/>
            <person name="Hu T.T."/>
            <person name="Blanchette M."/>
            <person name="Clark R.M."/>
            <person name="Quesneville H."/>
            <person name="Nordborg M."/>
            <person name="Gaut B.S."/>
            <person name="Lysak M.A."/>
            <person name="Jenkins J."/>
            <person name="Grimwood J."/>
            <person name="Chapman J."/>
            <person name="Prochnik S."/>
            <person name="Shu S."/>
            <person name="Rokhsar D."/>
            <person name="Schmutz J."/>
            <person name="Weigel D."/>
            <person name="Wright S.I."/>
        </authorList>
    </citation>
    <scope>NUCLEOTIDE SEQUENCE [LARGE SCALE GENOMIC DNA]</scope>
    <source>
        <strain evidence="3">cv. Monte Gargano</strain>
    </source>
</reference>
<dbReference type="InterPro" id="IPR032675">
    <property type="entry name" value="LRR_dom_sf"/>
</dbReference>
<evidence type="ECO:0000259" key="1">
    <source>
        <dbReference type="PROSITE" id="PS50181"/>
    </source>
</evidence>
<evidence type="ECO:0000313" key="3">
    <source>
        <dbReference type="Proteomes" id="UP000029121"/>
    </source>
</evidence>
<keyword evidence="3" id="KW-1185">Reference proteome</keyword>
<dbReference type="SUPFAM" id="SSF81383">
    <property type="entry name" value="F-box domain"/>
    <property type="match status" value="1"/>
</dbReference>
<dbReference type="Pfam" id="PF24758">
    <property type="entry name" value="LRR_At5g56370"/>
    <property type="match status" value="1"/>
</dbReference>
<dbReference type="InterPro" id="IPR001810">
    <property type="entry name" value="F-box_dom"/>
</dbReference>
<dbReference type="Gene3D" id="3.80.10.10">
    <property type="entry name" value="Ribonuclease Inhibitor"/>
    <property type="match status" value="1"/>
</dbReference>
<feature type="non-terminal residue" evidence="2">
    <location>
        <position position="1"/>
    </location>
</feature>
<dbReference type="Proteomes" id="UP000029121">
    <property type="component" value="Unassembled WGS sequence"/>
</dbReference>
<dbReference type="Gene3D" id="1.20.1280.50">
    <property type="match status" value="1"/>
</dbReference>
<proteinExistence type="predicted"/>
<dbReference type="AlphaFoldDB" id="R0GNA5"/>
<dbReference type="CDD" id="cd22160">
    <property type="entry name" value="F-box_AtFBL13-like"/>
    <property type="match status" value="1"/>
</dbReference>
<dbReference type="SMART" id="SM00256">
    <property type="entry name" value="FBOX"/>
    <property type="match status" value="1"/>
</dbReference>
<feature type="domain" description="F-box" evidence="1">
    <location>
        <begin position="8"/>
        <end position="56"/>
    </location>
</feature>
<dbReference type="InterPro" id="IPR053781">
    <property type="entry name" value="F-box_AtFBL13-like"/>
</dbReference>
<dbReference type="STRING" id="81985.R0GNA5"/>
<dbReference type="Pfam" id="PF08387">
    <property type="entry name" value="FBD"/>
    <property type="match status" value="1"/>
</dbReference>
<dbReference type="EMBL" id="KB870811">
    <property type="protein sequence ID" value="EOA18354.1"/>
    <property type="molecule type" value="Genomic_DNA"/>
</dbReference>
<accession>R0GNA5</accession>
<dbReference type="PANTHER" id="PTHR31900:SF34">
    <property type="entry name" value="EMB|CAB62440.1-RELATED"/>
    <property type="match status" value="1"/>
</dbReference>
<dbReference type="SMART" id="SM00579">
    <property type="entry name" value="FBD"/>
    <property type="match status" value="1"/>
</dbReference>
<dbReference type="SUPFAM" id="SSF52058">
    <property type="entry name" value="L domain-like"/>
    <property type="match status" value="1"/>
</dbReference>
<dbReference type="PROSITE" id="PS50181">
    <property type="entry name" value="FBOX"/>
    <property type="match status" value="1"/>
</dbReference>
<sequence>NEGHNICEDKISALPEDLLIYILLFLPTKDVVNTMFLSKRWRSIWKMVPSLEYIESKDSERASVWWFLDKSLQQHKAPILESFSIVLDERCPIDADINKWIANAVYRRVRMLKLILKWSAAPIGLPASLYTCETLVELYLSREILLDVPSSVCLTSLRKLELSEVVYKDAVSHVRLLSSCPVLENFYVRRIRNDNVTNFIVEVPSLKKLSYKKEQSDKLSDVLRDIGASLVIDCPVLKRLDFTDTAGSSCTSQNMPCLDGLVLVSPIWHPDEKFLIPFSSITELILCVNQGMVKCCSAVYFPRLTVLRIFPFDTDWMEPLQLLLKSSPILKHLSIHNNRNHPPKKILVSWNQPNSLPKCVSSSLEVFKWPKYGGGTEEKEFATYILGNSECLKYAEFGISCNVDLEERNKMREELNSMPRVLTSNLKILN</sequence>
<dbReference type="InterPro" id="IPR050232">
    <property type="entry name" value="FBL13/AtMIF1-like"/>
</dbReference>
<dbReference type="InterPro" id="IPR036047">
    <property type="entry name" value="F-box-like_dom_sf"/>
</dbReference>
<dbReference type="InterPro" id="IPR006566">
    <property type="entry name" value="FBD"/>
</dbReference>
<gene>
    <name evidence="2" type="ORF">CARUB_v10006874mg</name>
</gene>
<dbReference type="PANTHER" id="PTHR31900">
    <property type="entry name" value="F-BOX/RNI SUPERFAMILY PROTEIN-RELATED"/>
    <property type="match status" value="1"/>
</dbReference>
<dbReference type="InterPro" id="IPR055411">
    <property type="entry name" value="LRR_FXL15/At3g58940/PEG3-like"/>
</dbReference>
<organism evidence="2 3">
    <name type="scientific">Capsella rubella</name>
    <dbReference type="NCBI Taxonomy" id="81985"/>
    <lineage>
        <taxon>Eukaryota</taxon>
        <taxon>Viridiplantae</taxon>
        <taxon>Streptophyta</taxon>
        <taxon>Embryophyta</taxon>
        <taxon>Tracheophyta</taxon>
        <taxon>Spermatophyta</taxon>
        <taxon>Magnoliopsida</taxon>
        <taxon>eudicotyledons</taxon>
        <taxon>Gunneridae</taxon>
        <taxon>Pentapetalae</taxon>
        <taxon>rosids</taxon>
        <taxon>malvids</taxon>
        <taxon>Brassicales</taxon>
        <taxon>Brassicaceae</taxon>
        <taxon>Camelineae</taxon>
        <taxon>Capsella</taxon>
    </lineage>
</organism>